<feature type="active site" evidence="5">
    <location>
        <position position="209"/>
    </location>
</feature>
<reference evidence="7 8" key="1">
    <citation type="submission" date="2023-03" db="EMBL/GenBank/DDBJ databases">
        <title>Thalassotalea loyana LMG 22536T draft genome sequence.</title>
        <authorList>
            <person name="Sawabe T."/>
        </authorList>
    </citation>
    <scope>NUCLEOTIDE SEQUENCE [LARGE SCALE GENOMIC DNA]</scope>
    <source>
        <strain evidence="7 8">LMG 22536</strain>
    </source>
</reference>
<dbReference type="EMBL" id="BSSV01000005">
    <property type="protein sequence ID" value="GLX86263.1"/>
    <property type="molecule type" value="Genomic_DNA"/>
</dbReference>
<evidence type="ECO:0000313" key="8">
    <source>
        <dbReference type="Proteomes" id="UP001157134"/>
    </source>
</evidence>
<feature type="binding site" evidence="5">
    <location>
        <position position="237"/>
    </location>
    <ligand>
        <name>substrate</name>
    </ligand>
</feature>
<dbReference type="RefSeq" id="WP_284299100.1">
    <property type="nucleotide sequence ID" value="NZ_BSSV01000005.1"/>
</dbReference>
<keyword evidence="2 5" id="KW-0963">Cytoplasm</keyword>
<keyword evidence="1 5" id="KW-0719">Serine esterase</keyword>
<dbReference type="PRINTS" id="PR00111">
    <property type="entry name" value="ABHYDROLASE"/>
</dbReference>
<comment type="similarity">
    <text evidence="5">Belongs to the AB hydrolase superfamily. Carboxylesterase BioH family.</text>
</comment>
<dbReference type="PANTHER" id="PTHR43798">
    <property type="entry name" value="MONOACYLGLYCEROL LIPASE"/>
    <property type="match status" value="1"/>
</dbReference>
<name>A0ABQ6HDU6_9GAMM</name>
<gene>
    <name evidence="7" type="primary">bioH_2</name>
    <name evidence="5" type="synonym">bioH</name>
    <name evidence="7" type="ORF">tloyanaT_25160</name>
</gene>
<dbReference type="HAMAP" id="MF_01260">
    <property type="entry name" value="Carboxylester"/>
    <property type="match status" value="1"/>
</dbReference>
<sequence length="259" mass="28639">MAEISNNAIKTSKQSLVLLHGWGVNSAIFEPLVTQLCDEFHVTCLDLPGFGDKADDYPVSYTLDNIAAIVANLIPENSIVAGWSLGGLVATKVALKHPEKVDKLIHIASSPCFVAKDQWPGIKPDVLSMFHQQLEANISKTLSGFLKLQAMGSPHVREDIRLIQQLVEQKPQPSKFVLDKGLDILESIDLREHLSQLKQPLLRVYGKLDSLVPHKAIDIIDQLVPNSDSIVLAKASHAPFISHQSEFIEVLVNWIHQKS</sequence>
<dbReference type="PANTHER" id="PTHR43798:SF31">
    <property type="entry name" value="AB HYDROLASE SUPERFAMILY PROTEIN YCLE"/>
    <property type="match status" value="1"/>
</dbReference>
<dbReference type="InterPro" id="IPR000073">
    <property type="entry name" value="AB_hydrolase_1"/>
</dbReference>
<protein>
    <recommendedName>
        <fullName evidence="5">Pimeloyl-[acyl-carrier protein] methyl ester esterase</fullName>
        <ecNumber evidence="5">3.1.1.85</ecNumber>
    </recommendedName>
    <alternativeName>
        <fullName evidence="5">Biotin synthesis protein BioH</fullName>
    </alternativeName>
    <alternativeName>
        <fullName evidence="5">Carboxylesterase BioH</fullName>
    </alternativeName>
</protein>
<evidence type="ECO:0000313" key="7">
    <source>
        <dbReference type="EMBL" id="GLX86263.1"/>
    </source>
</evidence>
<evidence type="ECO:0000256" key="5">
    <source>
        <dbReference type="HAMAP-Rule" id="MF_01260"/>
    </source>
</evidence>
<evidence type="ECO:0000256" key="4">
    <source>
        <dbReference type="ARBA" id="ARBA00022801"/>
    </source>
</evidence>
<feature type="binding site" evidence="5">
    <location>
        <begin position="84"/>
        <end position="85"/>
    </location>
    <ligand>
        <name>substrate</name>
    </ligand>
</feature>
<dbReference type="InterPro" id="IPR010076">
    <property type="entry name" value="BioH"/>
</dbReference>
<accession>A0ABQ6HDU6</accession>
<comment type="catalytic activity">
    <reaction evidence="5">
        <text>6-carboxyhexanoyl-[ACP] methyl ester + H2O = 6-carboxyhexanoyl-[ACP] + methanol + H(+)</text>
        <dbReference type="Rhea" id="RHEA:42700"/>
        <dbReference type="Rhea" id="RHEA-COMP:9955"/>
        <dbReference type="Rhea" id="RHEA-COMP:10186"/>
        <dbReference type="ChEBI" id="CHEBI:15377"/>
        <dbReference type="ChEBI" id="CHEBI:15378"/>
        <dbReference type="ChEBI" id="CHEBI:17790"/>
        <dbReference type="ChEBI" id="CHEBI:78846"/>
        <dbReference type="ChEBI" id="CHEBI:82735"/>
        <dbReference type="EC" id="3.1.1.85"/>
    </reaction>
</comment>
<dbReference type="EC" id="3.1.1.85" evidence="5"/>
<feature type="domain" description="AB hydrolase-1" evidence="6">
    <location>
        <begin position="16"/>
        <end position="243"/>
    </location>
</feature>
<comment type="subcellular location">
    <subcellularLocation>
        <location evidence="5">Cytoplasm</location>
    </subcellularLocation>
</comment>
<dbReference type="SUPFAM" id="SSF53474">
    <property type="entry name" value="alpha/beta-Hydrolases"/>
    <property type="match status" value="1"/>
</dbReference>
<comment type="function">
    <text evidence="5">The physiological role of BioH is to remove the methyl group introduced by BioC when the pimeloyl moiety is complete. It allows to synthesize pimeloyl-ACP via the fatty acid synthetic pathway through the hydrolysis of the ester bonds of pimeloyl-ACP esters.</text>
</comment>
<feature type="binding site" evidence="5">
    <location>
        <position position="22"/>
    </location>
    <ligand>
        <name>substrate</name>
    </ligand>
</feature>
<comment type="caution">
    <text evidence="7">The sequence shown here is derived from an EMBL/GenBank/DDBJ whole genome shotgun (WGS) entry which is preliminary data.</text>
</comment>
<organism evidence="7 8">
    <name type="scientific">Thalassotalea loyana</name>
    <dbReference type="NCBI Taxonomy" id="280483"/>
    <lineage>
        <taxon>Bacteria</taxon>
        <taxon>Pseudomonadati</taxon>
        <taxon>Pseudomonadota</taxon>
        <taxon>Gammaproteobacteria</taxon>
        <taxon>Alteromonadales</taxon>
        <taxon>Colwelliaceae</taxon>
        <taxon>Thalassotalea</taxon>
    </lineage>
</organism>
<evidence type="ECO:0000259" key="6">
    <source>
        <dbReference type="Pfam" id="PF00561"/>
    </source>
</evidence>
<dbReference type="Proteomes" id="UP001157134">
    <property type="component" value="Unassembled WGS sequence"/>
</dbReference>
<evidence type="ECO:0000256" key="1">
    <source>
        <dbReference type="ARBA" id="ARBA00022487"/>
    </source>
</evidence>
<dbReference type="NCBIfam" id="TIGR01738">
    <property type="entry name" value="bioH"/>
    <property type="match status" value="1"/>
</dbReference>
<keyword evidence="3 5" id="KW-0093">Biotin biosynthesis</keyword>
<feature type="active site" description="Nucleophile" evidence="5">
    <location>
        <position position="84"/>
    </location>
</feature>
<comment type="pathway">
    <text evidence="5">Cofactor biosynthesis; biotin biosynthesis.</text>
</comment>
<comment type="subunit">
    <text evidence="5">Monomer.</text>
</comment>
<dbReference type="Pfam" id="PF00561">
    <property type="entry name" value="Abhydrolase_1"/>
    <property type="match status" value="1"/>
</dbReference>
<proteinExistence type="inferred from homology"/>
<keyword evidence="4 5" id="KW-0378">Hydrolase</keyword>
<evidence type="ECO:0000256" key="3">
    <source>
        <dbReference type="ARBA" id="ARBA00022756"/>
    </source>
</evidence>
<dbReference type="InterPro" id="IPR029058">
    <property type="entry name" value="AB_hydrolase_fold"/>
</dbReference>
<dbReference type="InterPro" id="IPR050266">
    <property type="entry name" value="AB_hydrolase_sf"/>
</dbReference>
<feature type="active site" evidence="5">
    <location>
        <position position="237"/>
    </location>
</feature>
<keyword evidence="8" id="KW-1185">Reference proteome</keyword>
<evidence type="ECO:0000256" key="2">
    <source>
        <dbReference type="ARBA" id="ARBA00022490"/>
    </source>
</evidence>
<feature type="binding site" evidence="5">
    <location>
        <begin position="145"/>
        <end position="149"/>
    </location>
    <ligand>
        <name>substrate</name>
    </ligand>
</feature>
<dbReference type="Gene3D" id="3.40.50.1820">
    <property type="entry name" value="alpha/beta hydrolase"/>
    <property type="match status" value="1"/>
</dbReference>